<proteinExistence type="predicted"/>
<organism evidence="2 3">
    <name type="scientific">Metapseudomonas otitidis</name>
    <dbReference type="NCBI Taxonomy" id="319939"/>
    <lineage>
        <taxon>Bacteria</taxon>
        <taxon>Pseudomonadati</taxon>
        <taxon>Pseudomonadota</taxon>
        <taxon>Gammaproteobacteria</taxon>
        <taxon>Pseudomonadales</taxon>
        <taxon>Pseudomonadaceae</taxon>
        <taxon>Metapseudomonas</taxon>
    </lineage>
</organism>
<feature type="signal peptide" evidence="1">
    <location>
        <begin position="1"/>
        <end position="21"/>
    </location>
</feature>
<protein>
    <submittedName>
        <fullName evidence="2">Uncharacterized protein</fullName>
    </submittedName>
</protein>
<sequence>MKAASLALTFLLAALALPSSADESKPLATQAGEAVQPYAKQIGQAIDRTVMEFFAGSDGPMGDAARSNLKMQEQAERQANRGTRKTMKECIKPGNVIDDDVKECMEGLRERDW</sequence>
<name>A0A6S5S135_9GAMM</name>
<accession>A0A6S5S135</accession>
<evidence type="ECO:0000256" key="1">
    <source>
        <dbReference type="SAM" id="SignalP"/>
    </source>
</evidence>
<dbReference type="RefSeq" id="WP_182851012.1">
    <property type="nucleotide sequence ID" value="NZ_AP022213.1"/>
</dbReference>
<keyword evidence="1" id="KW-0732">Signal</keyword>
<evidence type="ECO:0000313" key="2">
    <source>
        <dbReference type="EMBL" id="BBT18794.1"/>
    </source>
</evidence>
<dbReference type="Proteomes" id="UP000515591">
    <property type="component" value="Chromosome"/>
</dbReference>
<reference evidence="2 3" key="1">
    <citation type="submission" date="2019-12" db="EMBL/GenBank/DDBJ databases">
        <title>complete genome sequences of Pseudomonas otitidis str. WP8-S17-CRE-03 isolated from wastewater treatment plant effluent.</title>
        <authorList>
            <person name="Sekizuka T."/>
            <person name="Itokawa K."/>
            <person name="Yatsu K."/>
            <person name="Inamine Y."/>
            <person name="Kuroda M."/>
        </authorList>
    </citation>
    <scope>NUCLEOTIDE SEQUENCE [LARGE SCALE GENOMIC DNA]</scope>
    <source>
        <strain evidence="2 3">WP8-S17-CRE-03</strain>
    </source>
</reference>
<dbReference type="AlphaFoldDB" id="A0A6S5S135"/>
<gene>
    <name evidence="2" type="ORF">WP8S17C03_48430</name>
</gene>
<dbReference type="EMBL" id="AP022213">
    <property type="protein sequence ID" value="BBT18794.1"/>
    <property type="molecule type" value="Genomic_DNA"/>
</dbReference>
<evidence type="ECO:0000313" key="3">
    <source>
        <dbReference type="Proteomes" id="UP000515591"/>
    </source>
</evidence>
<feature type="chain" id="PRO_5027903327" evidence="1">
    <location>
        <begin position="22"/>
        <end position="113"/>
    </location>
</feature>